<dbReference type="PANTHER" id="PTHR47735">
    <property type="entry name" value="POTASSIUM VOLTAGE-GATED CHANNEL SUBFAMILY KQT MEMBER 4"/>
    <property type="match status" value="1"/>
</dbReference>
<feature type="transmembrane region" description="Helical" evidence="15">
    <location>
        <begin position="290"/>
        <end position="316"/>
    </location>
</feature>
<dbReference type="Gene3D" id="6.10.140.1910">
    <property type="match status" value="2"/>
</dbReference>
<reference evidence="18" key="4">
    <citation type="submission" date="2025-08" db="UniProtKB">
        <authorList>
            <consortium name="Ensembl"/>
        </authorList>
    </citation>
    <scope>IDENTIFICATION</scope>
</reference>
<comment type="subcellular location">
    <subcellularLocation>
        <location evidence="1">Cell membrane</location>
        <topology evidence="1">Multi-pass membrane protein</topology>
    </subcellularLocation>
</comment>
<reference evidence="18" key="3">
    <citation type="submission" date="2020-05" db="EMBL/GenBank/DDBJ databases">
        <title>Electrophorus electricus (electric eel) genome, fEleEle1, primary haplotype.</title>
        <authorList>
            <person name="Myers G."/>
            <person name="Meyer A."/>
            <person name="Fedrigo O."/>
            <person name="Formenti G."/>
            <person name="Rhie A."/>
            <person name="Tracey A."/>
            <person name="Sims Y."/>
            <person name="Jarvis E.D."/>
        </authorList>
    </citation>
    <scope>NUCLEOTIDE SEQUENCE [LARGE SCALE GENOMIC DNA]</scope>
</reference>
<feature type="compositionally biased region" description="Polar residues" evidence="14">
    <location>
        <begin position="416"/>
        <end position="425"/>
    </location>
</feature>
<dbReference type="AlphaFoldDB" id="A0A4W4EZI5"/>
<organism evidence="18 19">
    <name type="scientific">Electrophorus electricus</name>
    <name type="common">Electric eel</name>
    <name type="synonym">Gymnotus electricus</name>
    <dbReference type="NCBI Taxonomy" id="8005"/>
    <lineage>
        <taxon>Eukaryota</taxon>
        <taxon>Metazoa</taxon>
        <taxon>Chordata</taxon>
        <taxon>Craniata</taxon>
        <taxon>Vertebrata</taxon>
        <taxon>Euteleostomi</taxon>
        <taxon>Actinopterygii</taxon>
        <taxon>Neopterygii</taxon>
        <taxon>Teleostei</taxon>
        <taxon>Ostariophysi</taxon>
        <taxon>Gymnotiformes</taxon>
        <taxon>Gymnotoidei</taxon>
        <taxon>Gymnotidae</taxon>
        <taxon>Electrophorus</taxon>
    </lineage>
</organism>
<feature type="region of interest" description="Disordered" evidence="14">
    <location>
        <begin position="565"/>
        <end position="593"/>
    </location>
</feature>
<dbReference type="InterPro" id="IPR005821">
    <property type="entry name" value="Ion_trans_dom"/>
</dbReference>
<dbReference type="PRINTS" id="PR00169">
    <property type="entry name" value="KCHANNEL"/>
</dbReference>
<evidence type="ECO:0000313" key="19">
    <source>
        <dbReference type="Proteomes" id="UP000314983"/>
    </source>
</evidence>
<evidence type="ECO:0000256" key="8">
    <source>
        <dbReference type="ARBA" id="ARBA00022958"/>
    </source>
</evidence>
<keyword evidence="19" id="KW-1185">Reference proteome</keyword>
<feature type="domain" description="Potassium channel voltage dependent KCNQ C-terminal" evidence="17">
    <location>
        <begin position="437"/>
        <end position="584"/>
    </location>
</feature>
<dbReference type="Proteomes" id="UP000314983">
    <property type="component" value="Chromosome 3"/>
</dbReference>
<keyword evidence="9 15" id="KW-1133">Transmembrane helix</keyword>
<keyword evidence="4" id="KW-0633">Potassium transport</keyword>
<dbReference type="Pfam" id="PF03520">
    <property type="entry name" value="KCNQ_channel"/>
    <property type="match status" value="2"/>
</dbReference>
<feature type="transmembrane region" description="Helical" evidence="15">
    <location>
        <begin position="123"/>
        <end position="144"/>
    </location>
</feature>
<name>A0A4W4EZI5_ELEEL</name>
<evidence type="ECO:0000256" key="10">
    <source>
        <dbReference type="ARBA" id="ARBA00023065"/>
    </source>
</evidence>
<feature type="transmembrane region" description="Helical" evidence="15">
    <location>
        <begin position="258"/>
        <end position="278"/>
    </location>
</feature>
<protein>
    <recommendedName>
        <fullName evidence="20">Potassium voltage-gated channel, KQT-like subfamily, member 2b</fullName>
    </recommendedName>
</protein>
<evidence type="ECO:0000256" key="9">
    <source>
        <dbReference type="ARBA" id="ARBA00022989"/>
    </source>
</evidence>
<feature type="domain" description="Potassium channel voltage dependent KCNQ C-terminal" evidence="17">
    <location>
        <begin position="591"/>
        <end position="653"/>
    </location>
</feature>
<feature type="compositionally biased region" description="Low complexity" evidence="14">
    <location>
        <begin position="426"/>
        <end position="439"/>
    </location>
</feature>
<feature type="transmembrane region" description="Helical" evidence="15">
    <location>
        <begin position="233"/>
        <end position="252"/>
    </location>
</feature>
<dbReference type="GO" id="GO:0005249">
    <property type="term" value="F:voltage-gated potassium channel activity"/>
    <property type="evidence" value="ECO:0007669"/>
    <property type="project" value="InterPro"/>
</dbReference>
<evidence type="ECO:0000256" key="13">
    <source>
        <dbReference type="ARBA" id="ARBA00034430"/>
    </source>
</evidence>
<evidence type="ECO:0000256" key="6">
    <source>
        <dbReference type="ARBA" id="ARBA00022826"/>
    </source>
</evidence>
<keyword evidence="3" id="KW-1003">Cell membrane</keyword>
<dbReference type="PRINTS" id="PR01461">
    <property type="entry name" value="KCNQ2CHANNEL"/>
</dbReference>
<evidence type="ECO:0000256" key="12">
    <source>
        <dbReference type="ARBA" id="ARBA00023303"/>
    </source>
</evidence>
<dbReference type="Ensembl" id="ENSEEET00000017980.2">
    <property type="protein sequence ID" value="ENSEEEP00000017781.2"/>
    <property type="gene ID" value="ENSEEEG00000008785.2"/>
</dbReference>
<evidence type="ECO:0000256" key="3">
    <source>
        <dbReference type="ARBA" id="ARBA00022475"/>
    </source>
</evidence>
<evidence type="ECO:0000256" key="2">
    <source>
        <dbReference type="ARBA" id="ARBA00022448"/>
    </source>
</evidence>
<dbReference type="GeneTree" id="ENSGT00940000160093"/>
<evidence type="ECO:0000259" key="17">
    <source>
        <dbReference type="Pfam" id="PF03520"/>
    </source>
</evidence>
<keyword evidence="8" id="KW-0630">Potassium</keyword>
<dbReference type="Gene3D" id="1.10.287.70">
    <property type="match status" value="1"/>
</dbReference>
<sequence length="807" mass="90897">MVQKSRNGGVYPGPQAEKKLKVGFVGLEGGAADSNRDGALLIAGNEATKRGSILSKQRSSISGKKPPKRNAFYRRLQNFLYNVLERPRGWAFIYHAYVFLLVFSCLVLSVFSTIKEYEKTYTLYIKFEIVTIVVFGVEYIVRIWSAGCCCRYRGWRGRLKFARKPFCVIDIMVLIASISVLAAGTQGNVFATSAIRSLRFLQILRMIRMDRRGGTWKLLGSVVYAHSKELITAWYIGFLCLILASFLVYLAEKEDNEMFATYADALWWGLITLTTIGYGDKYPITWNGRLLAATFTLIGVSFFALPAGILGSGFALKVQEQHRQKHFEKRRNPAAGLIQAAWRVYATNLSRTDLQSTWDYYERTVSVPMYRLIPPLNQLDLLRNLKSKSGLSFRKEAQPEPSPSQKVSLKERVFSSPRNSASKGKSSPQSQQPLRRSPSADNSIEDSPSKVPKSLSFGDRSRARQAFRFKGAASRQNSEEASLPGEDNVDDNKSCHCEFVPQDLTPGIKVTIRAVCIMRFMVSKRKFKESLRPYDVMDVIEQYSAGHLDMLARIKNLQSRIDMILGPPGPSTPRHKRYSTKGAKDSPQFSPRVDQIVGRGAPITDKDRPKSSTEAEIVEDPSMMGRLVKVEKQVMSMERKLDFLVNIYIQRMGIPQSETDAYFGSKEPDPAPPYHSPVEHMEKSGCITKIIHSNSSAGQKNFDAPPSAYVHQSHCPPSTSCHPHPLPEPPQCTSPNGDPSLVRIPPPPAHERSSGTISHCTPLVSMYEFHFNYIQKVQYHNISSFNIFFKLSLVLLICMKQEHLKWM</sequence>
<evidence type="ECO:0000313" key="18">
    <source>
        <dbReference type="Ensembl" id="ENSEEEP00000017781.2"/>
    </source>
</evidence>
<dbReference type="GO" id="GO:0008076">
    <property type="term" value="C:voltage-gated potassium channel complex"/>
    <property type="evidence" value="ECO:0007669"/>
    <property type="project" value="TreeGrafter"/>
</dbReference>
<dbReference type="InterPro" id="IPR003937">
    <property type="entry name" value="K_chnl_volt-dep_KCNQ"/>
</dbReference>
<dbReference type="Pfam" id="PF16642">
    <property type="entry name" value="KCNQ2_u3"/>
    <property type="match status" value="1"/>
</dbReference>
<dbReference type="InterPro" id="IPR013821">
    <property type="entry name" value="K_chnl_volt-dep_KCNQ_C"/>
</dbReference>
<feature type="region of interest" description="Disordered" evidence="14">
    <location>
        <begin position="392"/>
        <end position="491"/>
    </location>
</feature>
<accession>A0A4W4EZI5</accession>
<dbReference type="FunFam" id="1.10.287.70:FF:000016">
    <property type="entry name" value="Putative potassium voltage-gated channel subfamily KQT member 2"/>
    <property type="match status" value="1"/>
</dbReference>
<feature type="domain" description="Ion transport" evidence="16">
    <location>
        <begin position="95"/>
        <end position="320"/>
    </location>
</feature>
<keyword evidence="12" id="KW-0407">Ion channel</keyword>
<dbReference type="SUPFAM" id="SSF81324">
    <property type="entry name" value="Voltage-gated potassium channels"/>
    <property type="match status" value="1"/>
</dbReference>
<evidence type="ECO:0000256" key="5">
    <source>
        <dbReference type="ARBA" id="ARBA00022692"/>
    </source>
</evidence>
<dbReference type="Pfam" id="PF00520">
    <property type="entry name" value="Ion_trans"/>
    <property type="match status" value="1"/>
</dbReference>
<gene>
    <name evidence="18" type="primary">LOC113571649</name>
</gene>
<evidence type="ECO:0000256" key="4">
    <source>
        <dbReference type="ARBA" id="ARBA00022538"/>
    </source>
</evidence>
<evidence type="ECO:0000256" key="14">
    <source>
        <dbReference type="SAM" id="MobiDB-lite"/>
    </source>
</evidence>
<feature type="transmembrane region" description="Helical" evidence="15">
    <location>
        <begin position="165"/>
        <end position="183"/>
    </location>
</feature>
<dbReference type="InterPro" id="IPR003947">
    <property type="entry name" value="K_chnl_volt-dep_KCNQ2"/>
</dbReference>
<feature type="transmembrane region" description="Helical" evidence="15">
    <location>
        <begin position="92"/>
        <end position="111"/>
    </location>
</feature>
<evidence type="ECO:0000256" key="15">
    <source>
        <dbReference type="SAM" id="Phobius"/>
    </source>
</evidence>
<dbReference type="PRINTS" id="PR01459">
    <property type="entry name" value="KCNQCHANNEL"/>
</dbReference>
<comment type="catalytic activity">
    <reaction evidence="13">
        <text>K(+)(in) = K(+)(out)</text>
        <dbReference type="Rhea" id="RHEA:29463"/>
        <dbReference type="ChEBI" id="CHEBI:29103"/>
    </reaction>
</comment>
<keyword evidence="5 15" id="KW-0812">Transmembrane</keyword>
<evidence type="ECO:0000256" key="1">
    <source>
        <dbReference type="ARBA" id="ARBA00004651"/>
    </source>
</evidence>
<evidence type="ECO:0000256" key="7">
    <source>
        <dbReference type="ARBA" id="ARBA00022882"/>
    </source>
</evidence>
<keyword evidence="10" id="KW-0406">Ion transport</keyword>
<dbReference type="FunFam" id="1.20.120.350:FF:000017">
    <property type="entry name" value="potassium voltage-gated channel subfamily KQT member 1"/>
    <property type="match status" value="1"/>
</dbReference>
<keyword evidence="2" id="KW-0813">Transport</keyword>
<proteinExistence type="predicted"/>
<dbReference type="PANTHER" id="PTHR47735:SF4">
    <property type="entry name" value="POTASSIUM VOLTAGE-GATED CHANNEL SUBFAMILY KQT MEMBER 2"/>
    <property type="match status" value="1"/>
</dbReference>
<evidence type="ECO:0000259" key="16">
    <source>
        <dbReference type="Pfam" id="PF00520"/>
    </source>
</evidence>
<keyword evidence="6" id="KW-0631">Potassium channel</keyword>
<keyword evidence="11 15" id="KW-0472">Membrane</keyword>
<evidence type="ECO:0008006" key="20">
    <source>
        <dbReference type="Google" id="ProtNLM"/>
    </source>
</evidence>
<evidence type="ECO:0000256" key="11">
    <source>
        <dbReference type="ARBA" id="ARBA00023136"/>
    </source>
</evidence>
<reference evidence="19" key="1">
    <citation type="journal article" date="2014" name="Science">
        <title>Nonhuman genetics. Genomic basis for the convergent evolution of electric organs.</title>
        <authorList>
            <person name="Gallant J.R."/>
            <person name="Traeger L.L."/>
            <person name="Volkening J.D."/>
            <person name="Moffett H."/>
            <person name="Chen P.H."/>
            <person name="Novina C.D."/>
            <person name="Phillips G.N.Jr."/>
            <person name="Anand R."/>
            <person name="Wells G.B."/>
            <person name="Pinch M."/>
            <person name="Guth R."/>
            <person name="Unguez G.A."/>
            <person name="Albert J.S."/>
            <person name="Zakon H.H."/>
            <person name="Samanta M.P."/>
            <person name="Sussman M.R."/>
        </authorList>
    </citation>
    <scope>NUCLEOTIDE SEQUENCE [LARGE SCALE GENOMIC DNA]</scope>
</reference>
<keyword evidence="7" id="KW-0851">Voltage-gated channel</keyword>
<reference evidence="19" key="2">
    <citation type="journal article" date="2017" name="Sci. Adv.">
        <title>A tail of two voltages: Proteomic comparison of the three electric organs of the electric eel.</title>
        <authorList>
            <person name="Traeger L.L."/>
            <person name="Sabat G."/>
            <person name="Barrett-Wilt G.A."/>
            <person name="Wells G.B."/>
            <person name="Sussman M.R."/>
        </authorList>
    </citation>
    <scope>NUCLEOTIDE SEQUENCE [LARGE SCALE GENOMIC DNA]</scope>
</reference>
<feature type="region of interest" description="Disordered" evidence="14">
    <location>
        <begin position="719"/>
        <end position="739"/>
    </location>
</feature>
<reference evidence="18" key="5">
    <citation type="submission" date="2025-09" db="UniProtKB">
        <authorList>
            <consortium name="Ensembl"/>
        </authorList>
    </citation>
    <scope>IDENTIFICATION</scope>
</reference>